<dbReference type="PANTHER" id="PTHR33121">
    <property type="entry name" value="CYCLIC DI-GMP PHOSPHODIESTERASE PDEF"/>
    <property type="match status" value="1"/>
</dbReference>
<dbReference type="NCBIfam" id="TIGR00229">
    <property type="entry name" value="sensory_box"/>
    <property type="match status" value="1"/>
</dbReference>
<dbReference type="InterPro" id="IPR035965">
    <property type="entry name" value="PAS-like_dom_sf"/>
</dbReference>
<dbReference type="STRING" id="1918946.VPAL9027_02623"/>
<dbReference type="PROSITE" id="PS50887">
    <property type="entry name" value="GGDEF"/>
    <property type="match status" value="1"/>
</dbReference>
<dbReference type="InterPro" id="IPR001633">
    <property type="entry name" value="EAL_dom"/>
</dbReference>
<dbReference type="InterPro" id="IPR029787">
    <property type="entry name" value="Nucleotide_cyclase"/>
</dbReference>
<dbReference type="GO" id="GO:0071111">
    <property type="term" value="F:cyclic-guanylate-specific phosphodiesterase activity"/>
    <property type="evidence" value="ECO:0007669"/>
    <property type="project" value="InterPro"/>
</dbReference>
<gene>
    <name evidence="5" type="primary">cph2_5</name>
    <name evidence="5" type="ORF">VPAL9027_02623</name>
</gene>
<dbReference type="InterPro" id="IPR043128">
    <property type="entry name" value="Rev_trsase/Diguanyl_cyclase"/>
</dbReference>
<feature type="domain" description="EAL" evidence="3">
    <location>
        <begin position="313"/>
        <end position="567"/>
    </location>
</feature>
<dbReference type="Proteomes" id="UP000189475">
    <property type="component" value="Unassembled WGS sequence"/>
</dbReference>
<evidence type="ECO:0000259" key="4">
    <source>
        <dbReference type="PROSITE" id="PS50887"/>
    </source>
</evidence>
<dbReference type="SUPFAM" id="SSF55073">
    <property type="entry name" value="Nucleotide cyclase"/>
    <property type="match status" value="1"/>
</dbReference>
<dbReference type="SMART" id="SM00267">
    <property type="entry name" value="GGDEF"/>
    <property type="match status" value="1"/>
</dbReference>
<dbReference type="InterPro" id="IPR000014">
    <property type="entry name" value="PAS"/>
</dbReference>
<evidence type="ECO:0000259" key="3">
    <source>
        <dbReference type="PROSITE" id="PS50883"/>
    </source>
</evidence>
<evidence type="ECO:0000259" key="2">
    <source>
        <dbReference type="PROSITE" id="PS50113"/>
    </source>
</evidence>
<dbReference type="Pfam" id="PF00990">
    <property type="entry name" value="GGDEF"/>
    <property type="match status" value="1"/>
</dbReference>
<dbReference type="InterPro" id="IPR050706">
    <property type="entry name" value="Cyclic-di-GMP_PDE-like"/>
</dbReference>
<feature type="domain" description="PAS" evidence="1">
    <location>
        <begin position="17"/>
        <end position="87"/>
    </location>
</feature>
<keyword evidence="6" id="KW-1185">Reference proteome</keyword>
<evidence type="ECO:0000313" key="6">
    <source>
        <dbReference type="Proteomes" id="UP000189475"/>
    </source>
</evidence>
<dbReference type="Pfam" id="PF08447">
    <property type="entry name" value="PAS_3"/>
    <property type="match status" value="1"/>
</dbReference>
<dbReference type="SUPFAM" id="SSF141868">
    <property type="entry name" value="EAL domain-like"/>
    <property type="match status" value="1"/>
</dbReference>
<evidence type="ECO:0000313" key="5">
    <source>
        <dbReference type="EMBL" id="SJL84631.1"/>
    </source>
</evidence>
<organism evidence="5 6">
    <name type="scientific">Vibrio palustris</name>
    <dbReference type="NCBI Taxonomy" id="1918946"/>
    <lineage>
        <taxon>Bacteria</taxon>
        <taxon>Pseudomonadati</taxon>
        <taxon>Pseudomonadota</taxon>
        <taxon>Gammaproteobacteria</taxon>
        <taxon>Vibrionales</taxon>
        <taxon>Vibrionaceae</taxon>
        <taxon>Vibrio</taxon>
    </lineage>
</organism>
<dbReference type="EMBL" id="FUFT01000005">
    <property type="protein sequence ID" value="SJL84631.1"/>
    <property type="molecule type" value="Genomic_DNA"/>
</dbReference>
<dbReference type="InterPro" id="IPR000160">
    <property type="entry name" value="GGDEF_dom"/>
</dbReference>
<feature type="domain" description="PAC" evidence="2">
    <location>
        <begin position="93"/>
        <end position="143"/>
    </location>
</feature>
<dbReference type="InterPro" id="IPR001610">
    <property type="entry name" value="PAC"/>
</dbReference>
<dbReference type="SMART" id="SM00052">
    <property type="entry name" value="EAL"/>
    <property type="match status" value="1"/>
</dbReference>
<feature type="domain" description="GGDEF" evidence="4">
    <location>
        <begin position="171"/>
        <end position="304"/>
    </location>
</feature>
<dbReference type="Pfam" id="PF00563">
    <property type="entry name" value="EAL"/>
    <property type="match status" value="1"/>
</dbReference>
<dbReference type="SUPFAM" id="SSF55785">
    <property type="entry name" value="PYP-like sensor domain (PAS domain)"/>
    <property type="match status" value="1"/>
</dbReference>
<dbReference type="PROSITE" id="PS50113">
    <property type="entry name" value="PAC"/>
    <property type="match status" value="1"/>
</dbReference>
<accession>A0A1R4B6Y2</accession>
<dbReference type="PROSITE" id="PS50883">
    <property type="entry name" value="EAL"/>
    <property type="match status" value="1"/>
</dbReference>
<evidence type="ECO:0000259" key="1">
    <source>
        <dbReference type="PROSITE" id="PS50112"/>
    </source>
</evidence>
<dbReference type="AlphaFoldDB" id="A0A1R4B6Y2"/>
<dbReference type="RefSeq" id="WP_077314979.1">
    <property type="nucleotide sequence ID" value="NZ_FUFT01000005.1"/>
</dbReference>
<dbReference type="Gene3D" id="3.30.70.270">
    <property type="match status" value="1"/>
</dbReference>
<dbReference type="Gene3D" id="3.30.450.20">
    <property type="entry name" value="PAS domain"/>
    <property type="match status" value="1"/>
</dbReference>
<dbReference type="PROSITE" id="PS50112">
    <property type="entry name" value="PAS"/>
    <property type="match status" value="1"/>
</dbReference>
<dbReference type="InterPro" id="IPR035919">
    <property type="entry name" value="EAL_sf"/>
</dbReference>
<name>A0A1R4B6Y2_9VIBR</name>
<dbReference type="InterPro" id="IPR000700">
    <property type="entry name" value="PAS-assoc_C"/>
</dbReference>
<dbReference type="CDD" id="cd00130">
    <property type="entry name" value="PAS"/>
    <property type="match status" value="1"/>
</dbReference>
<dbReference type="PANTHER" id="PTHR33121:SF79">
    <property type="entry name" value="CYCLIC DI-GMP PHOSPHODIESTERASE PDED-RELATED"/>
    <property type="match status" value="1"/>
</dbReference>
<dbReference type="CDD" id="cd01948">
    <property type="entry name" value="EAL"/>
    <property type="match status" value="1"/>
</dbReference>
<proteinExistence type="predicted"/>
<dbReference type="SMART" id="SM00086">
    <property type="entry name" value="PAC"/>
    <property type="match status" value="1"/>
</dbReference>
<dbReference type="OrthoDB" id="9805474at2"/>
<reference evidence="5 6" key="1">
    <citation type="submission" date="2017-02" db="EMBL/GenBank/DDBJ databases">
        <authorList>
            <person name="Peterson S.W."/>
        </authorList>
    </citation>
    <scope>NUCLEOTIDE SEQUENCE [LARGE SCALE GENOMIC DNA]</scope>
    <source>
        <strain evidence="5 6">CECT 9027</strain>
    </source>
</reference>
<sequence>MTLSHHELSAENLSPTQQQRLIHILEVFSEGLFHVDSQGIITFFTAEFYAQFGFTDTTINYDEWVSVVHPLDRHTLENVVSEISEQYEENLQKDTQYRLRKASGQYIWVESSIVAKKENDEIYIVGRHRDISDQKLVESYLRQTAYYDSSSGLANRAKLLIDIDNAKNDDADYTVMYIAIDDLRSYMNQYGGDISQHLLQHILSAIQTIPTGVIECYQLRSDDIVVLIRDRNDSAELKTLCYAVHDDYEQAMKQHGHLYGDRMNIGVYPKISNDINAEQIINIASRTCQYAREKQSSPIEIYAGKTQRQVDRYFFIERGLKEALNSKSLKVKFQPIVRAESGQVSSFEALVRWRSLEFGEIYPDEFIPIAEKKGLISELGYQVFTKACQFIVRYNKQHNTTVKVNVNVSVLQLLDLSFPEHIQAIALESGVSPSSVVLELTETVVLDGNRNAINQLTKLSNIGFQLALDDFGTGFSSMNSFFDLPLNQIKIDRSMAVKSMENETMHDYLAFIIRLSREKGINIVVEGIEDQVMYQKFLSLGAVFLQGYWLSKPLSLATASRYTLYLKTKK</sequence>
<dbReference type="InterPro" id="IPR013655">
    <property type="entry name" value="PAS_fold_3"/>
</dbReference>
<protein>
    <submittedName>
        <fullName evidence="5">Phytochrome-like protein cph2</fullName>
    </submittedName>
</protein>
<dbReference type="Gene3D" id="3.20.20.450">
    <property type="entry name" value="EAL domain"/>
    <property type="match status" value="1"/>
</dbReference>